<reference evidence="1" key="1">
    <citation type="submission" date="2023-09" db="UniProtKB">
        <authorList>
            <consortium name="Ensembl"/>
        </authorList>
    </citation>
    <scope>IDENTIFICATION</scope>
</reference>
<sequence length="99" mass="11100">KVAVAAVAVGFVFRVCWPPLLLSPGIYSRLVRINGTTIWTEIPAKTSRLACFIHQIKNYSAVSLFGFLFQLTTKSMVTSAHSRTQMFYPQGSIFKLFIL</sequence>
<dbReference type="Ensembl" id="ENSCCNT00000012723.1">
    <property type="protein sequence ID" value="ENSCCNP00000009656.1"/>
    <property type="gene ID" value="ENSCCNG00000010197.1"/>
</dbReference>
<protein>
    <submittedName>
        <fullName evidence="1">Uncharacterized protein</fullName>
    </submittedName>
</protein>
<name>A0A8C0WHQ1_CASCN</name>
<organism evidence="1">
    <name type="scientific">Castor canadensis</name>
    <name type="common">American beaver</name>
    <dbReference type="NCBI Taxonomy" id="51338"/>
    <lineage>
        <taxon>Eukaryota</taxon>
        <taxon>Metazoa</taxon>
        <taxon>Chordata</taxon>
        <taxon>Craniata</taxon>
        <taxon>Vertebrata</taxon>
        <taxon>Euteleostomi</taxon>
        <taxon>Mammalia</taxon>
        <taxon>Eutheria</taxon>
        <taxon>Euarchontoglires</taxon>
        <taxon>Glires</taxon>
        <taxon>Rodentia</taxon>
        <taxon>Castorimorpha</taxon>
        <taxon>Castoridae</taxon>
        <taxon>Castor</taxon>
    </lineage>
</organism>
<proteinExistence type="predicted"/>
<dbReference type="AlphaFoldDB" id="A0A8C0WHQ1"/>
<evidence type="ECO:0000313" key="1">
    <source>
        <dbReference type="Ensembl" id="ENSCCNP00000009656.1"/>
    </source>
</evidence>
<accession>A0A8C0WHQ1</accession>